<sequence length="29" mass="3222">MLIAKLIKPLIGYFSVPSTRDGSHNHRLG</sequence>
<organism evidence="1">
    <name type="scientific">Anguilla anguilla</name>
    <name type="common">European freshwater eel</name>
    <name type="synonym">Muraena anguilla</name>
    <dbReference type="NCBI Taxonomy" id="7936"/>
    <lineage>
        <taxon>Eukaryota</taxon>
        <taxon>Metazoa</taxon>
        <taxon>Chordata</taxon>
        <taxon>Craniata</taxon>
        <taxon>Vertebrata</taxon>
        <taxon>Euteleostomi</taxon>
        <taxon>Actinopterygii</taxon>
        <taxon>Neopterygii</taxon>
        <taxon>Teleostei</taxon>
        <taxon>Anguilliformes</taxon>
        <taxon>Anguillidae</taxon>
        <taxon>Anguilla</taxon>
    </lineage>
</organism>
<dbReference type="EMBL" id="GBXM01108361">
    <property type="protein sequence ID" value="JAH00216.1"/>
    <property type="molecule type" value="Transcribed_RNA"/>
</dbReference>
<protein>
    <submittedName>
        <fullName evidence="1">Uncharacterized protein</fullName>
    </submittedName>
</protein>
<name>A0A0E9P6K0_ANGAN</name>
<reference evidence="1" key="2">
    <citation type="journal article" date="2015" name="Fish Shellfish Immunol.">
        <title>Early steps in the European eel (Anguilla anguilla)-Vibrio vulnificus interaction in the gills: Role of the RtxA13 toxin.</title>
        <authorList>
            <person name="Callol A."/>
            <person name="Pajuelo D."/>
            <person name="Ebbesson L."/>
            <person name="Teles M."/>
            <person name="MacKenzie S."/>
            <person name="Amaro C."/>
        </authorList>
    </citation>
    <scope>NUCLEOTIDE SEQUENCE</scope>
</reference>
<proteinExistence type="predicted"/>
<evidence type="ECO:0000313" key="1">
    <source>
        <dbReference type="EMBL" id="JAH00216.1"/>
    </source>
</evidence>
<reference evidence="1" key="1">
    <citation type="submission" date="2014-11" db="EMBL/GenBank/DDBJ databases">
        <authorList>
            <person name="Amaro Gonzalez C."/>
        </authorList>
    </citation>
    <scope>NUCLEOTIDE SEQUENCE</scope>
</reference>
<accession>A0A0E9P6K0</accession>
<dbReference type="AlphaFoldDB" id="A0A0E9P6K0"/>